<dbReference type="PANTHER" id="PTHR24421">
    <property type="entry name" value="NITRATE/NITRITE SENSOR PROTEIN NARX-RELATED"/>
    <property type="match status" value="1"/>
</dbReference>
<accession>A0ABQ2MG01</accession>
<dbReference type="InterPro" id="IPR005467">
    <property type="entry name" value="His_kinase_dom"/>
</dbReference>
<dbReference type="EMBL" id="BMNG01000012">
    <property type="protein sequence ID" value="GGO51118.1"/>
    <property type="molecule type" value="Genomic_DNA"/>
</dbReference>
<dbReference type="Pfam" id="PF07730">
    <property type="entry name" value="HisKA_3"/>
    <property type="match status" value="1"/>
</dbReference>
<evidence type="ECO:0000256" key="3">
    <source>
        <dbReference type="ARBA" id="ARBA00023012"/>
    </source>
</evidence>
<evidence type="ECO:0000256" key="1">
    <source>
        <dbReference type="ARBA" id="ARBA00022679"/>
    </source>
</evidence>
<evidence type="ECO:0000256" key="2">
    <source>
        <dbReference type="ARBA" id="ARBA00022777"/>
    </source>
</evidence>
<evidence type="ECO:0000313" key="7">
    <source>
        <dbReference type="EMBL" id="GGO51118.1"/>
    </source>
</evidence>
<dbReference type="InterPro" id="IPR011712">
    <property type="entry name" value="Sig_transdc_His_kin_sub3_dim/P"/>
</dbReference>
<protein>
    <submittedName>
        <fullName evidence="7">Two-component sensor histidine kinase</fullName>
    </submittedName>
</protein>
<keyword evidence="5" id="KW-0812">Transmembrane</keyword>
<evidence type="ECO:0000313" key="8">
    <source>
        <dbReference type="Proteomes" id="UP000656881"/>
    </source>
</evidence>
<feature type="transmembrane region" description="Helical" evidence="5">
    <location>
        <begin position="145"/>
        <end position="167"/>
    </location>
</feature>
<keyword evidence="5" id="KW-0472">Membrane</keyword>
<dbReference type="PROSITE" id="PS50109">
    <property type="entry name" value="HIS_KIN"/>
    <property type="match status" value="1"/>
</dbReference>
<evidence type="ECO:0000256" key="5">
    <source>
        <dbReference type="SAM" id="Phobius"/>
    </source>
</evidence>
<keyword evidence="5" id="KW-1133">Transmembrane helix</keyword>
<evidence type="ECO:0000259" key="6">
    <source>
        <dbReference type="PROSITE" id="PS50109"/>
    </source>
</evidence>
<dbReference type="Gene3D" id="3.30.565.10">
    <property type="entry name" value="Histidine kinase-like ATPase, C-terminal domain"/>
    <property type="match status" value="1"/>
</dbReference>
<keyword evidence="2 7" id="KW-0418">Kinase</keyword>
<feature type="domain" description="Histidine kinase" evidence="6">
    <location>
        <begin position="314"/>
        <end position="394"/>
    </location>
</feature>
<keyword evidence="1" id="KW-0808">Transferase</keyword>
<dbReference type="Pfam" id="PF02518">
    <property type="entry name" value="HATPase_c"/>
    <property type="match status" value="1"/>
</dbReference>
<dbReference type="InterPro" id="IPR003594">
    <property type="entry name" value="HATPase_dom"/>
</dbReference>
<feature type="coiled-coil region" evidence="4">
    <location>
        <begin position="169"/>
        <end position="203"/>
    </location>
</feature>
<organism evidence="7 8">
    <name type="scientific">Streptomyces lasiicapitis</name>
    <dbReference type="NCBI Taxonomy" id="1923961"/>
    <lineage>
        <taxon>Bacteria</taxon>
        <taxon>Bacillati</taxon>
        <taxon>Actinomycetota</taxon>
        <taxon>Actinomycetes</taxon>
        <taxon>Kitasatosporales</taxon>
        <taxon>Streptomycetaceae</taxon>
        <taxon>Streptomyces</taxon>
    </lineage>
</organism>
<dbReference type="GO" id="GO:0016301">
    <property type="term" value="F:kinase activity"/>
    <property type="evidence" value="ECO:0007669"/>
    <property type="project" value="UniProtKB-KW"/>
</dbReference>
<feature type="transmembrane region" description="Helical" evidence="5">
    <location>
        <begin position="17"/>
        <end position="37"/>
    </location>
</feature>
<feature type="transmembrane region" description="Helical" evidence="5">
    <location>
        <begin position="119"/>
        <end position="139"/>
    </location>
</feature>
<reference evidence="8" key="1">
    <citation type="journal article" date="2019" name="Int. J. Syst. Evol. Microbiol.">
        <title>The Global Catalogue of Microorganisms (GCM) 10K type strain sequencing project: providing services to taxonomists for standard genome sequencing and annotation.</title>
        <authorList>
            <consortium name="The Broad Institute Genomics Platform"/>
            <consortium name="The Broad Institute Genome Sequencing Center for Infectious Disease"/>
            <person name="Wu L."/>
            <person name="Ma J."/>
        </authorList>
    </citation>
    <scope>NUCLEOTIDE SEQUENCE [LARGE SCALE GENOMIC DNA]</scope>
    <source>
        <strain evidence="8">CGMCC 4.7349</strain>
    </source>
</reference>
<sequence>MSEAPRTRAKSMWDRGFLFWDCYFAVVWAGALVLALSAEAPDRAVRSACVALIVLLLAWYVADGRAVLLTDGADQRGTVRYLAVATALFAGAGILVTETRLLTFALVPQCFIALRLPRAVVAVTAITVVPVAGWALLWRPDAQDVFLNSVGAAVSLAFSTAIGTWIIRIIAQSQERADLIAELQASREEVARLSAERGALAERERMSREIHDTLAQGFTSLLMLVQAVEAELDRDVGTARRHLDLMQATARQNLAEARALVAGRAPADLDGGSLPDAVRRLAARHGAAVTVTGTAAALPPALEVVALRACQESLANAAKHAGPAAAVSVALTYTEGSLTLTVRDTGLGFDRKVRPEGFGLRGLRARAAEVSGTADVVSAPGEGTTVTVELPVPEQSPPVPERTPL</sequence>
<proteinExistence type="predicted"/>
<dbReference type="CDD" id="cd16917">
    <property type="entry name" value="HATPase_UhpB-NarQ-NarX-like"/>
    <property type="match status" value="1"/>
</dbReference>
<gene>
    <name evidence="7" type="ORF">GCM10012286_53080</name>
</gene>
<dbReference type="SMART" id="SM00387">
    <property type="entry name" value="HATPase_c"/>
    <property type="match status" value="1"/>
</dbReference>
<keyword evidence="8" id="KW-1185">Reference proteome</keyword>
<feature type="transmembrane region" description="Helical" evidence="5">
    <location>
        <begin position="44"/>
        <end position="62"/>
    </location>
</feature>
<dbReference type="InterPro" id="IPR050482">
    <property type="entry name" value="Sensor_HK_TwoCompSys"/>
</dbReference>
<feature type="transmembrane region" description="Helical" evidence="5">
    <location>
        <begin position="82"/>
        <end position="107"/>
    </location>
</feature>
<dbReference type="InterPro" id="IPR017205">
    <property type="entry name" value="Sig_transdc_His_kinase_ChrS"/>
</dbReference>
<evidence type="ECO:0000256" key="4">
    <source>
        <dbReference type="SAM" id="Coils"/>
    </source>
</evidence>
<dbReference type="InterPro" id="IPR036890">
    <property type="entry name" value="HATPase_C_sf"/>
</dbReference>
<keyword evidence="3" id="KW-0902">Two-component regulatory system</keyword>
<dbReference type="PIRSF" id="PIRSF037434">
    <property type="entry name" value="STHK_ChrS"/>
    <property type="match status" value="1"/>
</dbReference>
<dbReference type="PANTHER" id="PTHR24421:SF62">
    <property type="entry name" value="SENSORY TRANSDUCTION HISTIDINE KINASE"/>
    <property type="match status" value="1"/>
</dbReference>
<dbReference type="Gene3D" id="1.20.5.1930">
    <property type="match status" value="1"/>
</dbReference>
<comment type="caution">
    <text evidence="7">The sequence shown here is derived from an EMBL/GenBank/DDBJ whole genome shotgun (WGS) entry which is preliminary data.</text>
</comment>
<dbReference type="SUPFAM" id="SSF55874">
    <property type="entry name" value="ATPase domain of HSP90 chaperone/DNA topoisomerase II/histidine kinase"/>
    <property type="match status" value="1"/>
</dbReference>
<keyword evidence="4" id="KW-0175">Coiled coil</keyword>
<name>A0ABQ2MG01_9ACTN</name>
<dbReference type="Proteomes" id="UP000656881">
    <property type="component" value="Unassembled WGS sequence"/>
</dbReference>